<dbReference type="PANTHER" id="PTHR43757:SF2">
    <property type="entry name" value="AMINOMETHYLTRANSFERASE, MITOCHONDRIAL"/>
    <property type="match status" value="1"/>
</dbReference>
<comment type="caution">
    <text evidence="10">The sequence shown here is derived from an EMBL/GenBank/DDBJ whole genome shotgun (WGS) entry which is preliminary data.</text>
</comment>
<name>A0A2W7P8M4_9RHOB</name>
<accession>A0A2W7P8M4</accession>
<evidence type="ECO:0000256" key="6">
    <source>
        <dbReference type="ARBA" id="ARBA00047665"/>
    </source>
</evidence>
<evidence type="ECO:0000313" key="11">
    <source>
        <dbReference type="Proteomes" id="UP000248916"/>
    </source>
</evidence>
<dbReference type="SUPFAM" id="SSF101790">
    <property type="entry name" value="Aminomethyltransferase beta-barrel domain"/>
    <property type="match status" value="1"/>
</dbReference>
<evidence type="ECO:0000256" key="4">
    <source>
        <dbReference type="ARBA" id="ARBA00022679"/>
    </source>
</evidence>
<dbReference type="FunFam" id="3.30.70.1400:FF:000007">
    <property type="entry name" value="Glycine cleavage system aminomethyltransferase T"/>
    <property type="match status" value="1"/>
</dbReference>
<gene>
    <name evidence="10" type="ORF">LX81_00192</name>
</gene>
<proteinExistence type="inferred from homology"/>
<dbReference type="RefSeq" id="WP_211322678.1">
    <property type="nucleotide sequence ID" value="NZ_QKZL01000001.1"/>
</dbReference>
<dbReference type="Gene3D" id="3.30.1360.120">
    <property type="entry name" value="Probable tRNA modification gtpase trme, domain 1"/>
    <property type="match status" value="1"/>
</dbReference>
<dbReference type="Gene3D" id="2.40.30.110">
    <property type="entry name" value="Aminomethyltransferase beta-barrel domains"/>
    <property type="match status" value="1"/>
</dbReference>
<dbReference type="InterPro" id="IPR028896">
    <property type="entry name" value="GcvT/YgfZ/DmdA"/>
</dbReference>
<evidence type="ECO:0000313" key="10">
    <source>
        <dbReference type="EMBL" id="PZX19732.1"/>
    </source>
</evidence>
<evidence type="ECO:0000256" key="3">
    <source>
        <dbReference type="ARBA" id="ARBA00022576"/>
    </source>
</evidence>
<dbReference type="Proteomes" id="UP000248916">
    <property type="component" value="Unassembled WGS sequence"/>
</dbReference>
<dbReference type="InterPro" id="IPR013977">
    <property type="entry name" value="GcvT_C"/>
</dbReference>
<dbReference type="InterPro" id="IPR006222">
    <property type="entry name" value="GCVT_N"/>
</dbReference>
<evidence type="ECO:0000256" key="2">
    <source>
        <dbReference type="ARBA" id="ARBA00012616"/>
    </source>
</evidence>
<evidence type="ECO:0000256" key="5">
    <source>
        <dbReference type="ARBA" id="ARBA00031395"/>
    </source>
</evidence>
<dbReference type="GO" id="GO:0008168">
    <property type="term" value="F:methyltransferase activity"/>
    <property type="evidence" value="ECO:0007669"/>
    <property type="project" value="UniProtKB-KW"/>
</dbReference>
<dbReference type="PANTHER" id="PTHR43757">
    <property type="entry name" value="AMINOMETHYLTRANSFERASE"/>
    <property type="match status" value="1"/>
</dbReference>
<dbReference type="InterPro" id="IPR027266">
    <property type="entry name" value="TrmE/GcvT-like"/>
</dbReference>
<evidence type="ECO:0000259" key="9">
    <source>
        <dbReference type="Pfam" id="PF08669"/>
    </source>
</evidence>
<dbReference type="GO" id="GO:0032259">
    <property type="term" value="P:methylation"/>
    <property type="evidence" value="ECO:0007669"/>
    <property type="project" value="UniProtKB-KW"/>
</dbReference>
<reference evidence="10 11" key="1">
    <citation type="submission" date="2018-06" db="EMBL/GenBank/DDBJ databases">
        <title>Genomic Encyclopedia of Archaeal and Bacterial Type Strains, Phase II (KMG-II): from individual species to whole genera.</title>
        <authorList>
            <person name="Goeker M."/>
        </authorList>
    </citation>
    <scope>NUCLEOTIDE SEQUENCE [LARGE SCALE GENOMIC DNA]</scope>
    <source>
        <strain evidence="10 11">DSM 22009</strain>
    </source>
</reference>
<dbReference type="GO" id="GO:0005960">
    <property type="term" value="C:glycine cleavage complex"/>
    <property type="evidence" value="ECO:0007669"/>
    <property type="project" value="InterPro"/>
</dbReference>
<dbReference type="NCBIfam" id="NF001567">
    <property type="entry name" value="PRK00389.1"/>
    <property type="match status" value="1"/>
</dbReference>
<dbReference type="Pfam" id="PF08669">
    <property type="entry name" value="GCV_T_C"/>
    <property type="match status" value="1"/>
</dbReference>
<dbReference type="InterPro" id="IPR006223">
    <property type="entry name" value="GcvT"/>
</dbReference>
<keyword evidence="4 10" id="KW-0808">Transferase</keyword>
<dbReference type="InterPro" id="IPR029043">
    <property type="entry name" value="GcvT/YgfZ_C"/>
</dbReference>
<evidence type="ECO:0000256" key="7">
    <source>
        <dbReference type="PIRSR" id="PIRSR006487-1"/>
    </source>
</evidence>
<dbReference type="Gene3D" id="3.30.70.1400">
    <property type="entry name" value="Aminomethyltransferase beta-barrel domains"/>
    <property type="match status" value="1"/>
</dbReference>
<dbReference type="SUPFAM" id="SSF103025">
    <property type="entry name" value="Folate-binding domain"/>
    <property type="match status" value="1"/>
</dbReference>
<sequence>MTDLKTTPLNALHRELGAKLVPFAGYEMPVQYPMGVMKEHVHCRSAAGLFDVSHMGQIVLRHRSGDVEEAARALEALVPVDVLGLKPGRQRYALLTNAEGGILDDLMVARRDDHLFLVVNAARKDDDLSHLATHLSESCEVTPLPDRALLALQGPRAEDVLEQIATGAAGMRFMDVDSFATEFGEIWVSRSGYTGEDGYEISVGADRAEDFARALLDHPVVAPIGLGARDSLRLEAGLCLHGTDIDETTNPVEANLVWAMQKVRRPDGGRAGGYPGAERIARELETGPLRLRVGLLPEGRAPIRAGVELFARENADAPTGTVTSGAFGPSIERPMAMGYVGIDDSAVGTKVWAELRGRRVPVTVTAMPFRPATYKR</sequence>
<keyword evidence="10" id="KW-0489">Methyltransferase</keyword>
<keyword evidence="11" id="KW-1185">Reference proteome</keyword>
<comment type="catalytic activity">
    <reaction evidence="6">
        <text>N(6)-[(R)-S(8)-aminomethyldihydrolipoyl]-L-lysyl-[protein] + (6S)-5,6,7,8-tetrahydrofolate = N(6)-[(R)-dihydrolipoyl]-L-lysyl-[protein] + (6R)-5,10-methylene-5,6,7,8-tetrahydrofolate + NH4(+)</text>
        <dbReference type="Rhea" id="RHEA:16945"/>
        <dbReference type="Rhea" id="RHEA-COMP:10475"/>
        <dbReference type="Rhea" id="RHEA-COMP:10492"/>
        <dbReference type="ChEBI" id="CHEBI:15636"/>
        <dbReference type="ChEBI" id="CHEBI:28938"/>
        <dbReference type="ChEBI" id="CHEBI:57453"/>
        <dbReference type="ChEBI" id="CHEBI:83100"/>
        <dbReference type="ChEBI" id="CHEBI:83143"/>
        <dbReference type="EC" id="2.1.2.10"/>
    </reaction>
</comment>
<evidence type="ECO:0000259" key="8">
    <source>
        <dbReference type="Pfam" id="PF01571"/>
    </source>
</evidence>
<feature type="domain" description="Aminomethyltransferase C-terminal" evidence="9">
    <location>
        <begin position="292"/>
        <end position="369"/>
    </location>
</feature>
<dbReference type="EMBL" id="QKZL01000001">
    <property type="protein sequence ID" value="PZX19732.1"/>
    <property type="molecule type" value="Genomic_DNA"/>
</dbReference>
<dbReference type="NCBIfam" id="TIGR00528">
    <property type="entry name" value="gcvT"/>
    <property type="match status" value="1"/>
</dbReference>
<dbReference type="NCBIfam" id="NF010093">
    <property type="entry name" value="PRK13579.1"/>
    <property type="match status" value="1"/>
</dbReference>
<dbReference type="PIRSF" id="PIRSF006487">
    <property type="entry name" value="GcvT"/>
    <property type="match status" value="1"/>
</dbReference>
<comment type="similarity">
    <text evidence="1">Belongs to the GcvT family.</text>
</comment>
<dbReference type="GO" id="GO:0008483">
    <property type="term" value="F:transaminase activity"/>
    <property type="evidence" value="ECO:0007669"/>
    <property type="project" value="UniProtKB-KW"/>
</dbReference>
<feature type="binding site" evidence="7">
    <location>
        <position position="200"/>
    </location>
    <ligand>
        <name>substrate</name>
    </ligand>
</feature>
<dbReference type="Pfam" id="PF01571">
    <property type="entry name" value="GCV_T"/>
    <property type="match status" value="1"/>
</dbReference>
<keyword evidence="3" id="KW-0032">Aminotransferase</keyword>
<evidence type="ECO:0000256" key="1">
    <source>
        <dbReference type="ARBA" id="ARBA00008609"/>
    </source>
</evidence>
<dbReference type="AlphaFoldDB" id="A0A2W7P8M4"/>
<dbReference type="Gene3D" id="4.10.1250.10">
    <property type="entry name" value="Aminomethyltransferase fragment"/>
    <property type="match status" value="1"/>
</dbReference>
<feature type="domain" description="GCVT N-terminal" evidence="8">
    <location>
        <begin position="11"/>
        <end position="262"/>
    </location>
</feature>
<dbReference type="GO" id="GO:0006546">
    <property type="term" value="P:glycine catabolic process"/>
    <property type="evidence" value="ECO:0007669"/>
    <property type="project" value="InterPro"/>
</dbReference>
<dbReference type="EC" id="2.1.2.10" evidence="2"/>
<protein>
    <recommendedName>
        <fullName evidence="2">aminomethyltransferase</fullName>
        <ecNumber evidence="2">2.1.2.10</ecNumber>
    </recommendedName>
    <alternativeName>
        <fullName evidence="5">Glycine cleavage system T protein</fullName>
    </alternativeName>
</protein>
<dbReference type="GO" id="GO:0004047">
    <property type="term" value="F:aminomethyltransferase activity"/>
    <property type="evidence" value="ECO:0007669"/>
    <property type="project" value="UniProtKB-EC"/>
</dbReference>
<organism evidence="10 11">
    <name type="scientific">Palleronia aestuarii</name>
    <dbReference type="NCBI Taxonomy" id="568105"/>
    <lineage>
        <taxon>Bacteria</taxon>
        <taxon>Pseudomonadati</taxon>
        <taxon>Pseudomonadota</taxon>
        <taxon>Alphaproteobacteria</taxon>
        <taxon>Rhodobacterales</taxon>
        <taxon>Roseobacteraceae</taxon>
        <taxon>Palleronia</taxon>
    </lineage>
</organism>